<accession>A0AAV6L7M1</accession>
<name>A0AAV6L7M1_9ERIC</name>
<protein>
    <recommendedName>
        <fullName evidence="4">Galactose oxidase/kelch repeat superfamily protein</fullName>
    </recommendedName>
</protein>
<evidence type="ECO:0000256" key="1">
    <source>
        <dbReference type="SAM" id="MobiDB-lite"/>
    </source>
</evidence>
<organism evidence="2 3">
    <name type="scientific">Rhododendron griersonianum</name>
    <dbReference type="NCBI Taxonomy" id="479676"/>
    <lineage>
        <taxon>Eukaryota</taxon>
        <taxon>Viridiplantae</taxon>
        <taxon>Streptophyta</taxon>
        <taxon>Embryophyta</taxon>
        <taxon>Tracheophyta</taxon>
        <taxon>Spermatophyta</taxon>
        <taxon>Magnoliopsida</taxon>
        <taxon>eudicotyledons</taxon>
        <taxon>Gunneridae</taxon>
        <taxon>Pentapetalae</taxon>
        <taxon>asterids</taxon>
        <taxon>Ericales</taxon>
        <taxon>Ericaceae</taxon>
        <taxon>Ericoideae</taxon>
        <taxon>Rhodoreae</taxon>
        <taxon>Rhododendron</taxon>
    </lineage>
</organism>
<keyword evidence="3" id="KW-1185">Reference proteome</keyword>
<dbReference type="PANTHER" id="PTHR24414:SF23">
    <property type="entry name" value="F-BOX_KELCH-REPEAT PROTEIN SKIP6"/>
    <property type="match status" value="1"/>
</dbReference>
<dbReference type="PANTHER" id="PTHR24414">
    <property type="entry name" value="F-BOX/KELCH-REPEAT PROTEIN SKIP4"/>
    <property type="match status" value="1"/>
</dbReference>
<feature type="region of interest" description="Disordered" evidence="1">
    <location>
        <begin position="1"/>
        <end position="38"/>
    </location>
</feature>
<dbReference type="Gene3D" id="2.130.10.80">
    <property type="entry name" value="Galactose oxidase/kelch, beta-propeller"/>
    <property type="match status" value="1"/>
</dbReference>
<reference evidence="2" key="1">
    <citation type="submission" date="2020-08" db="EMBL/GenBank/DDBJ databases">
        <title>Plant Genome Project.</title>
        <authorList>
            <person name="Zhang R.-G."/>
        </authorList>
    </citation>
    <scope>NUCLEOTIDE SEQUENCE</scope>
    <source>
        <strain evidence="2">WSP0</strain>
        <tissue evidence="2">Leaf</tissue>
    </source>
</reference>
<dbReference type="InterPro" id="IPR015915">
    <property type="entry name" value="Kelch-typ_b-propeller"/>
</dbReference>
<gene>
    <name evidence="2" type="ORF">RHGRI_003840</name>
</gene>
<evidence type="ECO:0000313" key="2">
    <source>
        <dbReference type="EMBL" id="KAG5560644.1"/>
    </source>
</evidence>
<dbReference type="InterPro" id="IPR006652">
    <property type="entry name" value="Kelch_1"/>
</dbReference>
<dbReference type="InterPro" id="IPR037293">
    <property type="entry name" value="Gal_Oxidase_central_sf"/>
</dbReference>
<dbReference type="AlphaFoldDB" id="A0AAV6L7M1"/>
<feature type="compositionally biased region" description="Basic and acidic residues" evidence="1">
    <location>
        <begin position="1"/>
        <end position="24"/>
    </location>
</feature>
<dbReference type="InterPro" id="IPR050354">
    <property type="entry name" value="F-box/kelch-repeat_ARATH"/>
</dbReference>
<evidence type="ECO:0008006" key="4">
    <source>
        <dbReference type="Google" id="ProtNLM"/>
    </source>
</evidence>
<sequence>MSGRVGMEKAAGEGEIGRGRELKRFRSSSSRTSSRSELEDRVRTPCLISYHTNGFGPMLYAVDFDEKSSKDRNFCKKCRIELFKEGDGDLGTEGGKEHNGPPLRRITPLKLGWFPGGKIFVALGSAVYVLGGEDEYLLSRDVYYFETANNKRSGRAEADGCWKQGPKMLSARCRGGALALEGKIYVFGGNYDLGRGRRACGPWGEVYDPIKNEWERLPPPPFNYDDYEDEYLRSELPIAAYGSPPDTKILFSSKTTHCAYHVESGTWEQLTWSVCSRGLKPIGVGNYMYYTWNGYLVAANMKTRLHFQGQIKGSKLGVGKGLCGEPRLVHLGGKDFCFFTLTGRRSGHTKVRCTKFRVSKLVRPPPGTSESIMGDLKGSVMWSVSYIVDQPLALTGHGLLLDGMPVRIKDDEVKEEVAGEVSRKPKVRNNVSTNIKF</sequence>
<evidence type="ECO:0000313" key="3">
    <source>
        <dbReference type="Proteomes" id="UP000823749"/>
    </source>
</evidence>
<dbReference type="Pfam" id="PF01344">
    <property type="entry name" value="Kelch_1"/>
    <property type="match status" value="1"/>
</dbReference>
<dbReference type="EMBL" id="JACTNZ010000002">
    <property type="protein sequence ID" value="KAG5560644.1"/>
    <property type="molecule type" value="Genomic_DNA"/>
</dbReference>
<proteinExistence type="predicted"/>
<dbReference type="Proteomes" id="UP000823749">
    <property type="component" value="Chromosome 2"/>
</dbReference>
<dbReference type="SUPFAM" id="SSF117281">
    <property type="entry name" value="Kelch motif"/>
    <property type="match status" value="1"/>
</dbReference>
<comment type="caution">
    <text evidence="2">The sequence shown here is derived from an EMBL/GenBank/DDBJ whole genome shotgun (WGS) entry which is preliminary data.</text>
</comment>